<evidence type="ECO:0000313" key="2">
    <source>
        <dbReference type="EMBL" id="KAK4326729.1"/>
    </source>
</evidence>
<comment type="caution">
    <text evidence="3">The sequence shown here is derived from an EMBL/GenBank/DDBJ whole genome shotgun (WGS) entry which is preliminary data.</text>
</comment>
<keyword evidence="4" id="KW-1185">Reference proteome</keyword>
<accession>A0AAE1QHZ3</accession>
<organism evidence="3 4">
    <name type="scientific">Petrolisthes manimaculis</name>
    <dbReference type="NCBI Taxonomy" id="1843537"/>
    <lineage>
        <taxon>Eukaryota</taxon>
        <taxon>Metazoa</taxon>
        <taxon>Ecdysozoa</taxon>
        <taxon>Arthropoda</taxon>
        <taxon>Crustacea</taxon>
        <taxon>Multicrustacea</taxon>
        <taxon>Malacostraca</taxon>
        <taxon>Eumalacostraca</taxon>
        <taxon>Eucarida</taxon>
        <taxon>Decapoda</taxon>
        <taxon>Pleocyemata</taxon>
        <taxon>Anomura</taxon>
        <taxon>Galatheoidea</taxon>
        <taxon>Porcellanidae</taxon>
        <taxon>Petrolisthes</taxon>
    </lineage>
</organism>
<dbReference type="PANTHER" id="PTHR46704">
    <property type="entry name" value="CXC DOMAIN-CONTAINING PROTEIN-RELATED"/>
    <property type="match status" value="1"/>
</dbReference>
<evidence type="ECO:0000313" key="3">
    <source>
        <dbReference type="EMBL" id="KAK4326768.1"/>
    </source>
</evidence>
<proteinExistence type="predicted"/>
<name>A0AAE1QHZ3_9EUCA</name>
<gene>
    <name evidence="2" type="ORF">Pmani_002748</name>
    <name evidence="3" type="ORF">Pmani_002785</name>
</gene>
<sequence>MSQRRSAAASPDVIRDLLSAQKKGEEARHTFQESRLEKGQNFFERLPRLNLKTFDSTKQRKIKVKGKEIILKSDNKLFAHMILVASSRKLSMKEVLKHPLGPMPWSLANTDGAPRKTNKAALARKVEANASPADEMESPSACIIDGMSVVQKMKGDKPTFEELAEQMLVSVLRISAGSERIDVMFDVYRQLSIKGAERAISGSETGIRLTNIIPGHKILQWRRFLSCNASKTKLISFIVSQWKRPNKREKLGRKVMYCTCDDLCFRLPRDDVIEEDDLKTSQEEADTRVIFHAKHAAPHVSSIIMVAEDTDIMLLCLAFHRDIDLLL</sequence>
<dbReference type="AlphaFoldDB" id="A0AAE1QHZ3"/>
<dbReference type="Proteomes" id="UP001292094">
    <property type="component" value="Unassembled WGS sequence"/>
</dbReference>
<feature type="compositionally biased region" description="Basic and acidic residues" evidence="1">
    <location>
        <begin position="22"/>
        <end position="33"/>
    </location>
</feature>
<dbReference type="EMBL" id="JAWZYT010000201">
    <property type="protein sequence ID" value="KAK4326729.1"/>
    <property type="molecule type" value="Genomic_DNA"/>
</dbReference>
<protein>
    <submittedName>
        <fullName evidence="3">Uncharacterized protein</fullName>
    </submittedName>
</protein>
<dbReference type="PANTHER" id="PTHR46704:SF9">
    <property type="entry name" value="BHLH DOMAIN-CONTAINING PROTEIN"/>
    <property type="match status" value="1"/>
</dbReference>
<dbReference type="EMBL" id="JAWZYT010000201">
    <property type="protein sequence ID" value="KAK4326768.1"/>
    <property type="molecule type" value="Genomic_DNA"/>
</dbReference>
<reference evidence="3" key="1">
    <citation type="submission" date="2023-11" db="EMBL/GenBank/DDBJ databases">
        <title>Genome assemblies of two species of porcelain crab, Petrolisthes cinctipes and Petrolisthes manimaculis (Anomura: Porcellanidae).</title>
        <authorList>
            <person name="Angst P."/>
        </authorList>
    </citation>
    <scope>NUCLEOTIDE SEQUENCE</scope>
    <source>
        <strain evidence="3">PB745_02</strain>
        <tissue evidence="3">Gill</tissue>
    </source>
</reference>
<evidence type="ECO:0000313" key="4">
    <source>
        <dbReference type="Proteomes" id="UP001292094"/>
    </source>
</evidence>
<evidence type="ECO:0000256" key="1">
    <source>
        <dbReference type="SAM" id="MobiDB-lite"/>
    </source>
</evidence>
<feature type="region of interest" description="Disordered" evidence="1">
    <location>
        <begin position="1"/>
        <end position="33"/>
    </location>
</feature>